<keyword evidence="2" id="KW-0805">Transcription regulation</keyword>
<dbReference type="Pfam" id="PF25826">
    <property type="entry name" value="DUF7952"/>
    <property type="match status" value="1"/>
</dbReference>
<dbReference type="Proteomes" id="UP000215914">
    <property type="component" value="Chromosome 1"/>
</dbReference>
<comment type="subcellular location">
    <subcellularLocation>
        <location evidence="1">Nucleus</location>
    </subcellularLocation>
</comment>
<dbReference type="EMBL" id="CM007890">
    <property type="protein sequence ID" value="OTG35896.1"/>
    <property type="molecule type" value="Genomic_DNA"/>
</dbReference>
<evidence type="ECO:0000256" key="4">
    <source>
        <dbReference type="ARBA" id="ARBA00023242"/>
    </source>
</evidence>
<dbReference type="Pfam" id="PF24662">
    <property type="entry name" value="DUF7650"/>
    <property type="match status" value="1"/>
</dbReference>
<reference evidence="8" key="1">
    <citation type="journal article" date="2017" name="Nature">
        <title>The sunflower genome provides insights into oil metabolism, flowering and Asterid evolution.</title>
        <authorList>
            <person name="Badouin H."/>
            <person name="Gouzy J."/>
            <person name="Grassa C.J."/>
            <person name="Murat F."/>
            <person name="Staton S.E."/>
            <person name="Cottret L."/>
            <person name="Lelandais-Briere C."/>
            <person name="Owens G.L."/>
            <person name="Carrere S."/>
            <person name="Mayjonade B."/>
            <person name="Legrand L."/>
            <person name="Gill N."/>
            <person name="Kane N.C."/>
            <person name="Bowers J.E."/>
            <person name="Hubner S."/>
            <person name="Bellec A."/>
            <person name="Berard A."/>
            <person name="Berges H."/>
            <person name="Blanchet N."/>
            <person name="Boniface M.C."/>
            <person name="Brunel D."/>
            <person name="Catrice O."/>
            <person name="Chaidir N."/>
            <person name="Claudel C."/>
            <person name="Donnadieu C."/>
            <person name="Faraut T."/>
            <person name="Fievet G."/>
            <person name="Helmstetter N."/>
            <person name="King M."/>
            <person name="Knapp S.J."/>
            <person name="Lai Z."/>
            <person name="Le Paslier M.C."/>
            <person name="Lippi Y."/>
            <person name="Lorenzon L."/>
            <person name="Mandel J.R."/>
            <person name="Marage G."/>
            <person name="Marchand G."/>
            <person name="Marquand E."/>
            <person name="Bret-Mestries E."/>
            <person name="Morien E."/>
            <person name="Nambeesan S."/>
            <person name="Nguyen T."/>
            <person name="Pegot-Espagnet P."/>
            <person name="Pouilly N."/>
            <person name="Raftis F."/>
            <person name="Sallet E."/>
            <person name="Schiex T."/>
            <person name="Thomas J."/>
            <person name="Vandecasteele C."/>
            <person name="Vares D."/>
            <person name="Vear F."/>
            <person name="Vautrin S."/>
            <person name="Crespi M."/>
            <person name="Mangin B."/>
            <person name="Burke J.M."/>
            <person name="Salse J."/>
            <person name="Munos S."/>
            <person name="Vincourt P."/>
            <person name="Rieseberg L.H."/>
            <person name="Langlade N.B."/>
        </authorList>
    </citation>
    <scope>NUCLEOTIDE SEQUENCE [LARGE SCALE GENOMIC DNA]</scope>
    <source>
        <strain evidence="8">cv. SF193</strain>
    </source>
</reference>
<dbReference type="AlphaFoldDB" id="A0A251VLG3"/>
<feature type="domain" description="DUF7650" evidence="5">
    <location>
        <begin position="107"/>
        <end position="193"/>
    </location>
</feature>
<evidence type="ECO:0000313" key="8">
    <source>
        <dbReference type="Proteomes" id="UP000215914"/>
    </source>
</evidence>
<dbReference type="PANTHER" id="PTHR13859:SF27">
    <property type="entry name" value="HOMEOBOX-LIKE DOMAIN SUPERFAMILY PROTEIN"/>
    <property type="match status" value="1"/>
</dbReference>
<evidence type="ECO:0000256" key="3">
    <source>
        <dbReference type="ARBA" id="ARBA00023163"/>
    </source>
</evidence>
<evidence type="ECO:0000256" key="1">
    <source>
        <dbReference type="ARBA" id="ARBA00004123"/>
    </source>
</evidence>
<keyword evidence="3" id="KW-0804">Transcription</keyword>
<keyword evidence="8" id="KW-1185">Reference proteome</keyword>
<evidence type="ECO:0000259" key="6">
    <source>
        <dbReference type="Pfam" id="PF25826"/>
    </source>
</evidence>
<dbReference type="InterPro" id="IPR056067">
    <property type="entry name" value="DUF7650"/>
</dbReference>
<dbReference type="STRING" id="4232.A0A251VLG3"/>
<gene>
    <name evidence="7" type="ORF">HannXRQ_Chr01g0001701</name>
</gene>
<organism evidence="7 8">
    <name type="scientific">Helianthus annuus</name>
    <name type="common">Common sunflower</name>
    <dbReference type="NCBI Taxonomy" id="4232"/>
    <lineage>
        <taxon>Eukaryota</taxon>
        <taxon>Viridiplantae</taxon>
        <taxon>Streptophyta</taxon>
        <taxon>Embryophyta</taxon>
        <taxon>Tracheophyta</taxon>
        <taxon>Spermatophyta</taxon>
        <taxon>Magnoliopsida</taxon>
        <taxon>eudicotyledons</taxon>
        <taxon>Gunneridae</taxon>
        <taxon>Pentapetalae</taxon>
        <taxon>asterids</taxon>
        <taxon>campanulids</taxon>
        <taxon>Asterales</taxon>
        <taxon>Asteraceae</taxon>
        <taxon>Asteroideae</taxon>
        <taxon>Heliantheae alliance</taxon>
        <taxon>Heliantheae</taxon>
        <taxon>Helianthus</taxon>
    </lineage>
</organism>
<sequence>MYRKKRIKKSLPGKKIFRGWRLQELLSRLLSNVTDECKASLTQAIRSFEEGKLSFEKYVFTLRDTMGLDLLVQAVAIGKGKQDLTIKTRTRLRSKKVQSTCSSLKTEEIVDILRDRIGLSKTRLNEFFWAAVWPRLLARGWHYEQARNYAFENSKNLVFLAPGVTKFSRRSLVKGSQYFDSLTEVLNKVASEPHLLEHEPDKDRSIR</sequence>
<name>A0A251VLG3_HELAN</name>
<dbReference type="PANTHER" id="PTHR13859">
    <property type="entry name" value="ATROPHIN-RELATED"/>
    <property type="match status" value="1"/>
</dbReference>
<protein>
    <submittedName>
        <fullName evidence="7">Uncharacterized protein</fullName>
    </submittedName>
</protein>
<dbReference type="InterPro" id="IPR057712">
    <property type="entry name" value="DUF7952"/>
</dbReference>
<proteinExistence type="predicted"/>
<evidence type="ECO:0000313" key="7">
    <source>
        <dbReference type="EMBL" id="OTG35896.1"/>
    </source>
</evidence>
<dbReference type="OMA" id="IVTEECY"/>
<dbReference type="GO" id="GO:0005634">
    <property type="term" value="C:nucleus"/>
    <property type="evidence" value="ECO:0007669"/>
    <property type="project" value="UniProtKB-SubCell"/>
</dbReference>
<evidence type="ECO:0000256" key="2">
    <source>
        <dbReference type="ARBA" id="ARBA00023015"/>
    </source>
</evidence>
<feature type="domain" description="DUF7952" evidence="6">
    <location>
        <begin position="2"/>
        <end position="78"/>
    </location>
</feature>
<accession>A0A251VLG3</accession>
<dbReference type="InParanoid" id="A0A251VLG3"/>
<evidence type="ECO:0000259" key="5">
    <source>
        <dbReference type="Pfam" id="PF24662"/>
    </source>
</evidence>
<keyword evidence="4" id="KW-0539">Nucleus</keyword>